<organism evidence="1 2">
    <name type="scientific">Exiguobacterium aurantiacum</name>
    <dbReference type="NCBI Taxonomy" id="33987"/>
    <lineage>
        <taxon>Bacteria</taxon>
        <taxon>Bacillati</taxon>
        <taxon>Bacillota</taxon>
        <taxon>Bacilli</taxon>
        <taxon>Bacillales</taxon>
        <taxon>Bacillales Family XII. Incertae Sedis</taxon>
        <taxon>Exiguobacterium</taxon>
    </lineage>
</organism>
<dbReference type="AlphaFoldDB" id="A0A377FRS6"/>
<dbReference type="EMBL" id="UGGP01000001">
    <property type="protein sequence ID" value="STO07520.1"/>
    <property type="molecule type" value="Genomic_DNA"/>
</dbReference>
<dbReference type="RefSeq" id="WP_029334570.1">
    <property type="nucleotide sequence ID" value="NZ_UGGP01000001.1"/>
</dbReference>
<evidence type="ECO:0000313" key="1">
    <source>
        <dbReference type="EMBL" id="STO07520.1"/>
    </source>
</evidence>
<evidence type="ECO:0000313" key="2">
    <source>
        <dbReference type="Proteomes" id="UP000254060"/>
    </source>
</evidence>
<dbReference type="STRING" id="1397694.GCA_000702585_01381"/>
<protein>
    <submittedName>
        <fullName evidence="1">Uncharacterized protein conserved in bacteria (DUF2225)</fullName>
    </submittedName>
</protein>
<dbReference type="OrthoDB" id="9780343at2"/>
<name>A0A377FRS6_9BACL</name>
<reference evidence="1 2" key="1">
    <citation type="submission" date="2018-06" db="EMBL/GenBank/DDBJ databases">
        <authorList>
            <consortium name="Pathogen Informatics"/>
            <person name="Doyle S."/>
        </authorList>
    </citation>
    <scope>NUCLEOTIDE SEQUENCE [LARGE SCALE GENOMIC DNA]</scope>
    <source>
        <strain evidence="1 2">NCTC13163</strain>
    </source>
</reference>
<proteinExistence type="predicted"/>
<sequence length="221" mass="25819">MAEHLFSKKVKCPYCLKESTTPRVLSRHIRPQEVAKDGYTTYEGENPYLYEPAVCSHCHLVFHDSFDKVRKNNREALETEYFPRVNADVLAGDRTPGHVITLYKFAVMTAQLSGQKPSVVAMLGMRLVWMYRLTGDAKAEREWMKRTLDKYNEVQEGYTDQIRTGLPYDQLMLRIADLSAALGYYEEARRWYGILLGSKEVSERIRNQARDHWEDFRMEHA</sequence>
<accession>A0A377FRS6</accession>
<gene>
    <name evidence="1" type="ORF">NCTC13163_00867</name>
</gene>
<dbReference type="Pfam" id="PF09986">
    <property type="entry name" value="DUF2225"/>
    <property type="match status" value="1"/>
</dbReference>
<dbReference type="InterPro" id="IPR018708">
    <property type="entry name" value="DUF2225"/>
</dbReference>
<dbReference type="Proteomes" id="UP000254060">
    <property type="component" value="Unassembled WGS sequence"/>
</dbReference>